<evidence type="ECO:0000256" key="1">
    <source>
        <dbReference type="SAM" id="SignalP"/>
    </source>
</evidence>
<evidence type="ECO:0008006" key="4">
    <source>
        <dbReference type="Google" id="ProtNLM"/>
    </source>
</evidence>
<organism evidence="2 3">
    <name type="scientific">Phytophthora rubi</name>
    <dbReference type="NCBI Taxonomy" id="129364"/>
    <lineage>
        <taxon>Eukaryota</taxon>
        <taxon>Sar</taxon>
        <taxon>Stramenopiles</taxon>
        <taxon>Oomycota</taxon>
        <taxon>Peronosporomycetes</taxon>
        <taxon>Peronosporales</taxon>
        <taxon>Peronosporaceae</taxon>
        <taxon>Phytophthora</taxon>
    </lineage>
</organism>
<dbReference type="EMBL" id="QXFU01007440">
    <property type="protein sequence ID" value="KAE8958486.1"/>
    <property type="molecule type" value="Genomic_DNA"/>
</dbReference>
<feature type="signal peptide" evidence="1">
    <location>
        <begin position="1"/>
        <end position="20"/>
    </location>
</feature>
<reference evidence="2 3" key="1">
    <citation type="submission" date="2018-09" db="EMBL/GenBank/DDBJ databases">
        <title>Genomic investigation of the strawberry pathogen Phytophthora fragariae indicates pathogenicity is determined by transcriptional variation in three key races.</title>
        <authorList>
            <person name="Adams T.M."/>
            <person name="Armitage A.D."/>
            <person name="Sobczyk M.K."/>
            <person name="Bates H.J."/>
            <person name="Dunwell J.M."/>
            <person name="Nellist C.F."/>
            <person name="Harrison R.J."/>
        </authorList>
    </citation>
    <scope>NUCLEOTIDE SEQUENCE [LARGE SCALE GENOMIC DNA]</scope>
    <source>
        <strain evidence="2 3">SCRP324</strain>
    </source>
</reference>
<dbReference type="Proteomes" id="UP000435112">
    <property type="component" value="Unassembled WGS sequence"/>
</dbReference>
<sequence length="113" mass="12639">MELRWCAWVVCFVCFGVILCGCVVCFERVDCAAVWVDVWALSSNGRAPASHAGGRGIDTPSVHFLRYTTLFTSRHFLRASRCCLSTSPRTRVQPPDCVVLAYAEVCSFFRPIE</sequence>
<proteinExistence type="predicted"/>
<keyword evidence="1" id="KW-0732">Signal</keyword>
<evidence type="ECO:0000313" key="2">
    <source>
        <dbReference type="EMBL" id="KAE8958486.1"/>
    </source>
</evidence>
<feature type="chain" id="PRO_5025445538" description="Secreted protein" evidence="1">
    <location>
        <begin position="21"/>
        <end position="113"/>
    </location>
</feature>
<dbReference type="PROSITE" id="PS51257">
    <property type="entry name" value="PROKAR_LIPOPROTEIN"/>
    <property type="match status" value="1"/>
</dbReference>
<dbReference type="OrthoDB" id="136757at2759"/>
<name>A0A6A3GPV7_9STRA</name>
<dbReference type="AlphaFoldDB" id="A0A6A3GPV7"/>
<protein>
    <recommendedName>
        <fullName evidence="4">Secreted protein</fullName>
    </recommendedName>
</protein>
<gene>
    <name evidence="2" type="ORF">PR002_g30852</name>
</gene>
<comment type="caution">
    <text evidence="2">The sequence shown here is derived from an EMBL/GenBank/DDBJ whole genome shotgun (WGS) entry which is preliminary data.</text>
</comment>
<evidence type="ECO:0000313" key="3">
    <source>
        <dbReference type="Proteomes" id="UP000435112"/>
    </source>
</evidence>
<accession>A0A6A3GPV7</accession>